<dbReference type="Proteomes" id="UP000754563">
    <property type="component" value="Unassembled WGS sequence"/>
</dbReference>
<sequence length="197" mass="22473">MNTTKHKILAGAQQMFYQNSFNGTALDTLLGEIKVSKGSFFHHFKSKDDLLFELLSFEATKLFEKLEELFVGGQNPLQSLNQFLSWRLENFQTNGRLIYKLGAEVGNQNPTIQKKIKKIYGTYLSYLIQVITQAKKAGQLQSSTPTKELANFILYGLEGGTLSVTLIENSDQYSDVVEMMKRVIRSYRNIEYENFSA</sequence>
<keyword evidence="1" id="KW-0805">Transcription regulation</keyword>
<dbReference type="InterPro" id="IPR001647">
    <property type="entry name" value="HTH_TetR"/>
</dbReference>
<evidence type="ECO:0000313" key="7">
    <source>
        <dbReference type="Proteomes" id="UP000754563"/>
    </source>
</evidence>
<evidence type="ECO:0000313" key="6">
    <source>
        <dbReference type="EMBL" id="MCA9385298.1"/>
    </source>
</evidence>
<reference evidence="6" key="1">
    <citation type="submission" date="2020-04" db="EMBL/GenBank/DDBJ databases">
        <authorList>
            <person name="Zhang T."/>
        </authorList>
    </citation>
    <scope>NUCLEOTIDE SEQUENCE</scope>
    <source>
        <strain evidence="6">HKST-UBA11</strain>
    </source>
</reference>
<name>A0A955L7A6_9BACT</name>
<dbReference type="Gene3D" id="1.10.357.10">
    <property type="entry name" value="Tetracycline Repressor, domain 2"/>
    <property type="match status" value="1"/>
</dbReference>
<dbReference type="GO" id="GO:0003677">
    <property type="term" value="F:DNA binding"/>
    <property type="evidence" value="ECO:0007669"/>
    <property type="project" value="UniProtKB-UniRule"/>
</dbReference>
<dbReference type="InterPro" id="IPR009057">
    <property type="entry name" value="Homeodomain-like_sf"/>
</dbReference>
<dbReference type="InterPro" id="IPR011075">
    <property type="entry name" value="TetR_C"/>
</dbReference>
<dbReference type="PANTHER" id="PTHR47506:SF6">
    <property type="entry name" value="HTH-TYPE TRANSCRIPTIONAL REPRESSOR NEMR"/>
    <property type="match status" value="1"/>
</dbReference>
<dbReference type="EMBL" id="JAGQLH010000012">
    <property type="protein sequence ID" value="MCA9385298.1"/>
    <property type="molecule type" value="Genomic_DNA"/>
</dbReference>
<reference evidence="6" key="2">
    <citation type="journal article" date="2021" name="Microbiome">
        <title>Successional dynamics and alternative stable states in a saline activated sludge microbial community over 9 years.</title>
        <authorList>
            <person name="Wang Y."/>
            <person name="Ye J."/>
            <person name="Ju F."/>
            <person name="Liu L."/>
            <person name="Boyd J.A."/>
            <person name="Deng Y."/>
            <person name="Parks D.H."/>
            <person name="Jiang X."/>
            <person name="Yin X."/>
            <person name="Woodcroft B.J."/>
            <person name="Tyson G.W."/>
            <person name="Hugenholtz P."/>
            <person name="Polz M.F."/>
            <person name="Zhang T."/>
        </authorList>
    </citation>
    <scope>NUCLEOTIDE SEQUENCE</scope>
    <source>
        <strain evidence="6">HKST-UBA11</strain>
    </source>
</reference>
<evidence type="ECO:0000259" key="5">
    <source>
        <dbReference type="PROSITE" id="PS50977"/>
    </source>
</evidence>
<dbReference type="SUPFAM" id="SSF48498">
    <property type="entry name" value="Tetracyclin repressor-like, C-terminal domain"/>
    <property type="match status" value="1"/>
</dbReference>
<gene>
    <name evidence="6" type="ORF">KC717_01480</name>
</gene>
<dbReference type="AlphaFoldDB" id="A0A955L7A6"/>
<comment type="caution">
    <text evidence="6">The sequence shown here is derived from an EMBL/GenBank/DDBJ whole genome shotgun (WGS) entry which is preliminary data.</text>
</comment>
<keyword evidence="3" id="KW-0804">Transcription</keyword>
<accession>A0A955L7A6</accession>
<dbReference type="Pfam" id="PF00440">
    <property type="entry name" value="TetR_N"/>
    <property type="match status" value="1"/>
</dbReference>
<evidence type="ECO:0000256" key="2">
    <source>
        <dbReference type="ARBA" id="ARBA00023125"/>
    </source>
</evidence>
<dbReference type="PANTHER" id="PTHR47506">
    <property type="entry name" value="TRANSCRIPTIONAL REGULATORY PROTEIN"/>
    <property type="match status" value="1"/>
</dbReference>
<organism evidence="6 7">
    <name type="scientific">Candidatus Dojkabacteria bacterium</name>
    <dbReference type="NCBI Taxonomy" id="2099670"/>
    <lineage>
        <taxon>Bacteria</taxon>
        <taxon>Candidatus Dojkabacteria</taxon>
    </lineage>
</organism>
<proteinExistence type="predicted"/>
<protein>
    <submittedName>
        <fullName evidence="6">TetR/AcrR family transcriptional regulator</fullName>
    </submittedName>
</protein>
<feature type="domain" description="HTH tetR-type" evidence="5">
    <location>
        <begin position="2"/>
        <end position="62"/>
    </location>
</feature>
<evidence type="ECO:0000256" key="3">
    <source>
        <dbReference type="ARBA" id="ARBA00023163"/>
    </source>
</evidence>
<dbReference type="InterPro" id="IPR036271">
    <property type="entry name" value="Tet_transcr_reg_TetR-rel_C_sf"/>
</dbReference>
<dbReference type="Pfam" id="PF16925">
    <property type="entry name" value="TetR_C_13"/>
    <property type="match status" value="1"/>
</dbReference>
<dbReference type="PROSITE" id="PS50977">
    <property type="entry name" value="HTH_TETR_2"/>
    <property type="match status" value="1"/>
</dbReference>
<evidence type="ECO:0000256" key="1">
    <source>
        <dbReference type="ARBA" id="ARBA00023015"/>
    </source>
</evidence>
<dbReference type="SUPFAM" id="SSF46689">
    <property type="entry name" value="Homeodomain-like"/>
    <property type="match status" value="1"/>
</dbReference>
<dbReference type="PRINTS" id="PR00455">
    <property type="entry name" value="HTHTETR"/>
</dbReference>
<keyword evidence="2 4" id="KW-0238">DNA-binding</keyword>
<feature type="DNA-binding region" description="H-T-H motif" evidence="4">
    <location>
        <begin position="25"/>
        <end position="44"/>
    </location>
</feature>
<evidence type="ECO:0000256" key="4">
    <source>
        <dbReference type="PROSITE-ProRule" id="PRU00335"/>
    </source>
</evidence>